<dbReference type="GO" id="GO:0004439">
    <property type="term" value="F:phosphatidylinositol-4,5-bisphosphate 5-phosphatase activity"/>
    <property type="evidence" value="ECO:0007669"/>
    <property type="project" value="TreeGrafter"/>
</dbReference>
<sequence>MAPPQTIHQGRLREGHNGSLKRYKQVYEIWLRKTPRRQIIDTGSYGINPDLARSFPFRDRAYFSHDLVAAKKIKIKIGSWNVAACPGTERDLEAWFVEGKGVDEHLSGVTILDSDEGPGKESVGAQEARRSKKEPTVPRGDKSGLPGGEEIGLYVLGLQEVVDLTSAREYVGRVYTDLGPTTRWRKAMKDGLPKGYVQIAEQQLSGLLLLIFASPEVAPTISSRQKKAFHDGWREGPITFPPTYKYDVGSVGMFDSSEKKRVPSWCDRIVYRTRKDRLEYEEKKRQEEIARIKDEEMQSSGIAQAAEDEDVLFDYNPDDDGADEPSSAPPPNDYDDYDEENEDAPEVVITEEGFTDSILQEYYTSHQRVLSSDHKPIDAVFTVEFDAVVTDLKAKVQQEVARELDRAENEGRPGITIIFDQAQEEVETSAPPPGGDGAQGVDFGKVAYLQRKTRSLTIANTSQVSATFQFVDRPTESGEGNKLAPPWLSVTFAGSDTNEEDREKQKLQRDITLEPGDAVNATVEIFVEDMLLVQSLNNGTAQLDDVLVLRVTGGRDHFLPIRGTWLQSCFGRPIDELIRIPEGGVRALLPRTDGKGAPTNRGQAVCWSAPRELIKLTETIETLTERVTADANMIDTAQLPIESAGWPFNNQSWLLKDTRTREAHKAYLLEALDSDKNLADAFPLGIPEIEKLEIAAEILIMFLNSITDGIVPEMLWAKLEEDINVRLANPLTDPEEIKTWVLDVLSASPNHNICFVFLTSMLSRVAAELAPVPKYSWKEQSIKSARSSIDTVRRSLSWKRSSVLGGNRKVEVLEDPAVLRRTGVENSYTGIWAPILFRGSEGLRDKEKKIMDDRRKAVLAPFLRAGRD</sequence>
<dbReference type="InterPro" id="IPR013783">
    <property type="entry name" value="Ig-like_fold"/>
</dbReference>
<evidence type="ECO:0000313" key="3">
    <source>
        <dbReference type="EMBL" id="EHK98085.1"/>
    </source>
</evidence>
<dbReference type="Pfam" id="PF21310">
    <property type="entry name" value="OCRL-like_ASH"/>
    <property type="match status" value="1"/>
</dbReference>
<dbReference type="InterPro" id="IPR046985">
    <property type="entry name" value="IP5"/>
</dbReference>
<dbReference type="GO" id="GO:0046856">
    <property type="term" value="P:phosphatidylinositol dephosphorylation"/>
    <property type="evidence" value="ECO:0007669"/>
    <property type="project" value="InterPro"/>
</dbReference>
<keyword evidence="4" id="KW-1185">Reference proteome</keyword>
<dbReference type="Proteomes" id="UP000005446">
    <property type="component" value="Unassembled WGS sequence"/>
</dbReference>
<reference evidence="3 4" key="1">
    <citation type="journal article" date="2012" name="Eukaryot. Cell">
        <title>Genome sequence of the fungus Glarea lozoyensis: the first genome sequence of a species from the Helotiaceae family.</title>
        <authorList>
            <person name="Youssar L."/>
            <person name="Gruening B.A."/>
            <person name="Erxleben A."/>
            <person name="Guenther S."/>
            <person name="Huettel W."/>
        </authorList>
    </citation>
    <scope>NUCLEOTIDE SEQUENCE [LARGE SCALE GENOMIC DNA]</scope>
    <source>
        <strain evidence="4">ATCC 74030 / MF5533</strain>
    </source>
</reference>
<proteinExistence type="predicted"/>
<dbReference type="AlphaFoldDB" id="H0ETR6"/>
<dbReference type="InterPro" id="IPR000300">
    <property type="entry name" value="IPPc"/>
</dbReference>
<feature type="region of interest" description="Disordered" evidence="1">
    <location>
        <begin position="313"/>
        <end position="342"/>
    </location>
</feature>
<dbReference type="EMBL" id="AGUE01000165">
    <property type="protein sequence ID" value="EHK98085.1"/>
    <property type="molecule type" value="Genomic_DNA"/>
</dbReference>
<dbReference type="InterPro" id="IPR036691">
    <property type="entry name" value="Endo/exonu/phosph_ase_sf"/>
</dbReference>
<name>H0ETR6_GLAL7</name>
<dbReference type="OrthoDB" id="7862313at2759"/>
<dbReference type="Gene3D" id="3.60.10.10">
    <property type="entry name" value="Endonuclease/exonuclease/phosphatase"/>
    <property type="match status" value="2"/>
</dbReference>
<dbReference type="Pfam" id="PF22669">
    <property type="entry name" value="Exo_endo_phos2"/>
    <property type="match status" value="1"/>
</dbReference>
<accession>H0ETR6</accession>
<dbReference type="Gene3D" id="2.60.40.10">
    <property type="entry name" value="Immunoglobulins"/>
    <property type="match status" value="1"/>
</dbReference>
<organism evidence="3 4">
    <name type="scientific">Glarea lozoyensis (strain ATCC 74030 / MF5533)</name>
    <dbReference type="NCBI Taxonomy" id="1104152"/>
    <lineage>
        <taxon>Eukaryota</taxon>
        <taxon>Fungi</taxon>
        <taxon>Dikarya</taxon>
        <taxon>Ascomycota</taxon>
        <taxon>Pezizomycotina</taxon>
        <taxon>Leotiomycetes</taxon>
        <taxon>Helotiales</taxon>
        <taxon>Helotiaceae</taxon>
        <taxon>Glarea</taxon>
    </lineage>
</organism>
<feature type="compositionally biased region" description="Acidic residues" evidence="1">
    <location>
        <begin position="313"/>
        <end position="323"/>
    </location>
</feature>
<dbReference type="PANTHER" id="PTHR11200">
    <property type="entry name" value="INOSITOL 5-PHOSPHATASE"/>
    <property type="match status" value="1"/>
</dbReference>
<comment type="caution">
    <text evidence="3">The sequence shown here is derived from an EMBL/GenBank/DDBJ whole genome shotgun (WGS) entry which is preliminary data.</text>
</comment>
<dbReference type="SMART" id="SM00128">
    <property type="entry name" value="IPPc"/>
    <property type="match status" value="1"/>
</dbReference>
<evidence type="ECO:0000256" key="1">
    <source>
        <dbReference type="SAM" id="MobiDB-lite"/>
    </source>
</evidence>
<evidence type="ECO:0000259" key="2">
    <source>
        <dbReference type="SMART" id="SM00128"/>
    </source>
</evidence>
<evidence type="ECO:0000313" key="4">
    <source>
        <dbReference type="Proteomes" id="UP000005446"/>
    </source>
</evidence>
<dbReference type="HOGENOM" id="CLU_005563_0_0_1"/>
<dbReference type="InterPro" id="IPR048869">
    <property type="entry name" value="OCRL-1_2_ASH"/>
</dbReference>
<dbReference type="InParanoid" id="H0ETR6"/>
<dbReference type="SUPFAM" id="SSF56219">
    <property type="entry name" value="DNase I-like"/>
    <property type="match status" value="2"/>
</dbReference>
<feature type="compositionally biased region" description="Acidic residues" evidence="1">
    <location>
        <begin position="333"/>
        <end position="342"/>
    </location>
</feature>
<dbReference type="PANTHER" id="PTHR11200:SF300">
    <property type="entry name" value="TYPE II INOSITOL 1,4,5-TRISPHOSPHATE 5-PHOSPHATASE"/>
    <property type="match status" value="1"/>
</dbReference>
<protein>
    <submittedName>
        <fullName evidence="3">Putative Type II inositol-1,4,5-trisphosphate 5-phosphatase</fullName>
    </submittedName>
</protein>
<feature type="domain" description="Inositol polyphosphate-related phosphatase" evidence="2">
    <location>
        <begin position="71"/>
        <end position="298"/>
    </location>
</feature>
<feature type="region of interest" description="Disordered" evidence="1">
    <location>
        <begin position="110"/>
        <end position="145"/>
    </location>
</feature>
<feature type="compositionally biased region" description="Basic and acidic residues" evidence="1">
    <location>
        <begin position="127"/>
        <end position="142"/>
    </location>
</feature>
<gene>
    <name evidence="3" type="ORF">M7I_6134</name>
</gene>